<reference evidence="1 2" key="1">
    <citation type="submission" date="2016-10" db="EMBL/GenBank/DDBJ databases">
        <authorList>
            <person name="de Groot N.N."/>
        </authorList>
    </citation>
    <scope>NUCLEOTIDE SEQUENCE [LARGE SCALE GENOMIC DNA]</scope>
    <source>
        <strain evidence="1 2">DSM 15230</strain>
    </source>
</reference>
<keyword evidence="2" id="KW-1185">Reference proteome</keyword>
<dbReference type="InterPro" id="IPR000801">
    <property type="entry name" value="Esterase-like"/>
</dbReference>
<dbReference type="Gene3D" id="3.40.50.1820">
    <property type="entry name" value="alpha/beta hydrolase"/>
    <property type="match status" value="1"/>
</dbReference>
<dbReference type="EMBL" id="FMXA01000009">
    <property type="protein sequence ID" value="SDA48848.1"/>
    <property type="molecule type" value="Genomic_DNA"/>
</dbReference>
<dbReference type="SUPFAM" id="SSF53474">
    <property type="entry name" value="alpha/beta-Hydrolases"/>
    <property type="match status" value="1"/>
</dbReference>
<accession>A0A1G5VSX3</accession>
<dbReference type="STRING" id="209880.SAMN02910343_00845"/>
<dbReference type="Proteomes" id="UP000199689">
    <property type="component" value="Unassembled WGS sequence"/>
</dbReference>
<evidence type="ECO:0000313" key="2">
    <source>
        <dbReference type="Proteomes" id="UP000199689"/>
    </source>
</evidence>
<sequence length="287" mass="32596">MPKDYNAHKRYGLVLHIHDAGSMSSDPMLTLTESQAAANFASDQFQNEAKKRGLDGVIIVCPAITEFYDMDKDNPHYSLRMARDNWTLSCAAPAIWELMDYITANYSIDRNRIYGSGQSMGGMTIMAMAAQRDNYFAALLPMSCKWGNNFNKDYPFDGTVYYNAPADGNIIWKTDSDGHPANYNNWFYMISDDNILYLNTANENIEYRLLYNDLQGVTIPTAELVLDENTTPEKRNKVISELTRMPNKTGIYEAVLSGNVSHMSAWFYGHGTPACYTWLLSQTRKRK</sequence>
<dbReference type="AlphaFoldDB" id="A0A1G5VSX3"/>
<name>A0A1G5VSX3_9FIRM</name>
<dbReference type="Pfam" id="PF00756">
    <property type="entry name" value="Esterase"/>
    <property type="match status" value="1"/>
</dbReference>
<gene>
    <name evidence="1" type="ORF">SAMN02910343_00845</name>
</gene>
<evidence type="ECO:0000313" key="1">
    <source>
        <dbReference type="EMBL" id="SDA48848.1"/>
    </source>
</evidence>
<dbReference type="RefSeq" id="WP_159427839.1">
    <property type="nucleotide sequence ID" value="NZ_FMXA01000009.1"/>
</dbReference>
<proteinExistence type="predicted"/>
<dbReference type="InterPro" id="IPR029058">
    <property type="entry name" value="AB_hydrolase_fold"/>
</dbReference>
<organism evidence="1 2">
    <name type="scientific">Allisonella histaminiformans</name>
    <dbReference type="NCBI Taxonomy" id="209880"/>
    <lineage>
        <taxon>Bacteria</taxon>
        <taxon>Bacillati</taxon>
        <taxon>Bacillota</taxon>
        <taxon>Negativicutes</taxon>
        <taxon>Veillonellales</taxon>
        <taxon>Veillonellaceae</taxon>
        <taxon>Allisonella</taxon>
    </lineage>
</organism>
<dbReference type="OrthoDB" id="9777383at2"/>
<dbReference type="GeneID" id="87755873"/>
<protein>
    <submittedName>
        <fullName evidence="1">Putative esterase</fullName>
    </submittedName>
</protein>